<sequence length="68" mass="7665">MSLDPITQGLQHLASEFSLTRQEWRDHYRGGDSLLDSLVSHGYAQEKGERFGITRQGQVRLQAEVGHA</sequence>
<proteinExistence type="predicted"/>
<dbReference type="Proteomes" id="UP001596115">
    <property type="component" value="Unassembled WGS sequence"/>
</dbReference>
<keyword evidence="2" id="KW-1185">Reference proteome</keyword>
<evidence type="ECO:0000313" key="1">
    <source>
        <dbReference type="EMBL" id="MFC6068654.1"/>
    </source>
</evidence>
<dbReference type="RefSeq" id="WP_367141426.1">
    <property type="nucleotide sequence ID" value="NZ_JBFLAA010000005.1"/>
</dbReference>
<name>A0ABW1N0X0_9GAMM</name>
<organism evidence="1 2">
    <name type="scientific">Stenotrophomonas geniculata</name>
    <dbReference type="NCBI Taxonomy" id="86188"/>
    <lineage>
        <taxon>Bacteria</taxon>
        <taxon>Pseudomonadati</taxon>
        <taxon>Pseudomonadota</taxon>
        <taxon>Gammaproteobacteria</taxon>
        <taxon>Lysobacterales</taxon>
        <taxon>Lysobacteraceae</taxon>
        <taxon>Stenotrophomonas</taxon>
    </lineage>
</organism>
<protein>
    <submittedName>
        <fullName evidence="1">Uncharacterized protein</fullName>
    </submittedName>
</protein>
<comment type="caution">
    <text evidence="1">The sequence shown here is derived from an EMBL/GenBank/DDBJ whole genome shotgun (WGS) entry which is preliminary data.</text>
</comment>
<gene>
    <name evidence="1" type="ORF">ACFLLB_03600</name>
</gene>
<evidence type="ECO:0000313" key="2">
    <source>
        <dbReference type="Proteomes" id="UP001596115"/>
    </source>
</evidence>
<reference evidence="1 2" key="1">
    <citation type="submission" date="2024-09" db="EMBL/GenBank/DDBJ databases">
        <title>Whole genome analysis of Stenotrophomonas geniculata MK-1, and its biological control impact on peanut foliage fungus diseases.</title>
        <authorList>
            <person name="Ahsan T."/>
        </authorList>
    </citation>
    <scope>NUCLEOTIDE SEQUENCE [LARGE SCALE GENOMIC DNA]</scope>
    <source>
        <strain evidence="1 2">MK-1</strain>
    </source>
</reference>
<accession>A0ABW1N0X0</accession>
<dbReference type="EMBL" id="JBHRFL010000003">
    <property type="protein sequence ID" value="MFC6068654.1"/>
    <property type="molecule type" value="Genomic_DNA"/>
</dbReference>